<dbReference type="RefSeq" id="WP_183474699.1">
    <property type="nucleotide sequence ID" value="NZ_JACIBX010000012.1"/>
</dbReference>
<accession>A0ABR6HRL9</accession>
<proteinExistence type="predicted"/>
<keyword evidence="1" id="KW-0812">Transmembrane</keyword>
<dbReference type="Pfam" id="PF07784">
    <property type="entry name" value="DUF1622"/>
    <property type="match status" value="1"/>
</dbReference>
<dbReference type="InterPro" id="IPR012427">
    <property type="entry name" value="DUF1622"/>
</dbReference>
<evidence type="ECO:0000313" key="3">
    <source>
        <dbReference type="Proteomes" id="UP000576152"/>
    </source>
</evidence>
<dbReference type="EMBL" id="JACIBX010000012">
    <property type="protein sequence ID" value="MBB3713208.1"/>
    <property type="molecule type" value="Genomic_DNA"/>
</dbReference>
<keyword evidence="3" id="KW-1185">Reference proteome</keyword>
<keyword evidence="1" id="KW-1133">Transmembrane helix</keyword>
<gene>
    <name evidence="2" type="ORF">FHS00_002810</name>
</gene>
<feature type="transmembrane region" description="Helical" evidence="1">
    <location>
        <begin position="27"/>
        <end position="53"/>
    </location>
</feature>
<sequence length="137" mass="15008">MGSIWEFGAEEGVLHAHLGWLVAGLEWVAALIDLFAIALLLVGAARFVAGVIRAETRRDDAARVRGTNLERIELGRYILAGLELFIVSDIIHTALSLAFADLVFLGLLVIIRSLISFFLDRELEQVKHELQGEGGSN</sequence>
<protein>
    <submittedName>
        <fullName evidence="2">Membrane protein</fullName>
    </submittedName>
</protein>
<evidence type="ECO:0000256" key="1">
    <source>
        <dbReference type="SAM" id="Phobius"/>
    </source>
</evidence>
<dbReference type="Proteomes" id="UP000576152">
    <property type="component" value="Unassembled WGS sequence"/>
</dbReference>
<keyword evidence="1" id="KW-0472">Membrane</keyword>
<reference evidence="2 3" key="1">
    <citation type="submission" date="2020-08" db="EMBL/GenBank/DDBJ databases">
        <title>Genomic Encyclopedia of Type Strains, Phase III (KMG-III): the genomes of soil and plant-associated and newly described type strains.</title>
        <authorList>
            <person name="Whitman W."/>
        </authorList>
    </citation>
    <scope>NUCLEOTIDE SEQUENCE [LARGE SCALE GENOMIC DNA]</scope>
    <source>
        <strain evidence="2 3">CECT 8572</strain>
    </source>
</reference>
<comment type="caution">
    <text evidence="2">The sequence shown here is derived from an EMBL/GenBank/DDBJ whole genome shotgun (WGS) entry which is preliminary data.</text>
</comment>
<feature type="transmembrane region" description="Helical" evidence="1">
    <location>
        <begin position="97"/>
        <end position="119"/>
    </location>
</feature>
<organism evidence="2 3">
    <name type="scientific">Limimaricola variabilis</name>
    <dbReference type="NCBI Taxonomy" id="1492771"/>
    <lineage>
        <taxon>Bacteria</taxon>
        <taxon>Pseudomonadati</taxon>
        <taxon>Pseudomonadota</taxon>
        <taxon>Alphaproteobacteria</taxon>
        <taxon>Rhodobacterales</taxon>
        <taxon>Paracoccaceae</taxon>
        <taxon>Limimaricola</taxon>
    </lineage>
</organism>
<dbReference type="PANTHER" id="PTHR38468:SF1">
    <property type="entry name" value="SLL0939 PROTEIN"/>
    <property type="match status" value="1"/>
</dbReference>
<feature type="transmembrane region" description="Helical" evidence="1">
    <location>
        <begin position="74"/>
        <end position="91"/>
    </location>
</feature>
<dbReference type="PANTHER" id="PTHR38468">
    <property type="entry name" value="SLL0939 PROTEIN"/>
    <property type="match status" value="1"/>
</dbReference>
<name>A0ABR6HRL9_9RHOB</name>
<evidence type="ECO:0000313" key="2">
    <source>
        <dbReference type="EMBL" id="MBB3713208.1"/>
    </source>
</evidence>